<evidence type="ECO:0000256" key="1">
    <source>
        <dbReference type="SAM" id="Coils"/>
    </source>
</evidence>
<dbReference type="EMBL" id="CAJOBO010001992">
    <property type="protein sequence ID" value="CAF4424047.1"/>
    <property type="molecule type" value="Genomic_DNA"/>
</dbReference>
<evidence type="ECO:0000313" key="9">
    <source>
        <dbReference type="EMBL" id="CAF4424047.1"/>
    </source>
</evidence>
<dbReference type="Proteomes" id="UP000663869">
    <property type="component" value="Unassembled WGS sequence"/>
</dbReference>
<evidence type="ECO:0000313" key="10">
    <source>
        <dbReference type="EMBL" id="CAF4563170.1"/>
    </source>
</evidence>
<keyword evidence="1" id="KW-0175">Coiled coil</keyword>
<dbReference type="EMBL" id="CAJNYU010003791">
    <property type="protein sequence ID" value="CAF3702436.1"/>
    <property type="molecule type" value="Genomic_DNA"/>
</dbReference>
<feature type="compositionally biased region" description="Polar residues" evidence="2">
    <location>
        <begin position="1"/>
        <end position="10"/>
    </location>
</feature>
<dbReference type="EMBL" id="CAJNYD010003041">
    <property type="protein sequence ID" value="CAF3472812.1"/>
    <property type="molecule type" value="Genomic_DNA"/>
</dbReference>
<evidence type="ECO:0000313" key="5">
    <source>
        <dbReference type="EMBL" id="CAF3439686.1"/>
    </source>
</evidence>
<accession>A0A821GSF0</accession>
<dbReference type="OrthoDB" id="10587056at2759"/>
<organism evidence="11 13">
    <name type="scientific">Rotaria socialis</name>
    <dbReference type="NCBI Taxonomy" id="392032"/>
    <lineage>
        <taxon>Eukaryota</taxon>
        <taxon>Metazoa</taxon>
        <taxon>Spiralia</taxon>
        <taxon>Gnathifera</taxon>
        <taxon>Rotifera</taxon>
        <taxon>Eurotatoria</taxon>
        <taxon>Bdelloidea</taxon>
        <taxon>Philodinida</taxon>
        <taxon>Philodinidae</taxon>
        <taxon>Rotaria</taxon>
    </lineage>
</organism>
<dbReference type="EMBL" id="CAJNYV010001836">
    <property type="protein sequence ID" value="CAF3439686.1"/>
    <property type="molecule type" value="Genomic_DNA"/>
</dbReference>
<evidence type="ECO:0000313" key="4">
    <source>
        <dbReference type="EMBL" id="CAF3363911.1"/>
    </source>
</evidence>
<dbReference type="Proteomes" id="UP000663862">
    <property type="component" value="Unassembled WGS sequence"/>
</dbReference>
<name>A0A821GSF0_9BILA</name>
<dbReference type="AlphaFoldDB" id="A0A821GSF0"/>
<reference evidence="11" key="1">
    <citation type="submission" date="2021-02" db="EMBL/GenBank/DDBJ databases">
        <authorList>
            <person name="Nowell W R."/>
        </authorList>
    </citation>
    <scope>NUCLEOTIDE SEQUENCE</scope>
</reference>
<dbReference type="Proteomes" id="UP000663851">
    <property type="component" value="Unassembled WGS sequence"/>
</dbReference>
<dbReference type="Proteomes" id="UP000663873">
    <property type="component" value="Unassembled WGS sequence"/>
</dbReference>
<dbReference type="EMBL" id="CAJOBP010001217">
    <property type="protein sequence ID" value="CAF4264564.1"/>
    <property type="molecule type" value="Genomic_DNA"/>
</dbReference>
<evidence type="ECO:0000313" key="13">
    <source>
        <dbReference type="Proteomes" id="UP000663848"/>
    </source>
</evidence>
<evidence type="ECO:0000313" key="3">
    <source>
        <dbReference type="EMBL" id="CAF3117055.1"/>
    </source>
</evidence>
<dbReference type="Proteomes" id="UP000663865">
    <property type="component" value="Unassembled WGS sequence"/>
</dbReference>
<evidence type="ECO:0000313" key="14">
    <source>
        <dbReference type="Proteomes" id="UP000663873"/>
    </source>
</evidence>
<evidence type="ECO:0000256" key="2">
    <source>
        <dbReference type="SAM" id="MobiDB-lite"/>
    </source>
</evidence>
<evidence type="ECO:0000313" key="6">
    <source>
        <dbReference type="EMBL" id="CAF3472812.1"/>
    </source>
</evidence>
<dbReference type="EMBL" id="CAJOBQ010002491">
    <property type="protein sequence ID" value="CAF4563170.1"/>
    <property type="molecule type" value="Genomic_DNA"/>
</dbReference>
<sequence>MSSTVPSVPTNKLLIRERPNSATVPSDQEEKRDFVEQLNELSLKQHHRQYSGLHRLNAFHSRSSSVEPQQQQTNVTVINDCENVSEISKEEEILERSRQMLEESKVKNEQLAEQAKVFQRTLQRNEIYSALNRFSNRPPIYPTVVKETRTSTSTSNRFQQLKVNPTVSFINDQQNRIKSANSSQD</sequence>
<dbReference type="EMBL" id="CAJOBS010001974">
    <property type="protein sequence ID" value="CAF4779980.1"/>
    <property type="molecule type" value="Genomic_DNA"/>
</dbReference>
<dbReference type="Proteomes" id="UP000663848">
    <property type="component" value="Unassembled WGS sequence"/>
</dbReference>
<gene>
    <name evidence="7" type="ORF">FME351_LOCUS27815</name>
    <name evidence="4" type="ORF">GRG538_LOCUS6691</name>
    <name evidence="9" type="ORF">HFQ381_LOCUS21805</name>
    <name evidence="5" type="ORF">KIK155_LOCUS11533</name>
    <name evidence="6" type="ORF">LUA448_LOCUS23495</name>
    <name evidence="11" type="ORF">QYT958_LOCUS15991</name>
    <name evidence="3" type="ORF">TIS948_LOCUS7782</name>
    <name evidence="12" type="ORF">TOA249_LOCUS22096</name>
    <name evidence="10" type="ORF">TSG867_LOCUS25444</name>
    <name evidence="8" type="ORF">UJA718_LOCUS10378</name>
</gene>
<feature type="region of interest" description="Disordered" evidence="2">
    <location>
        <begin position="1"/>
        <end position="31"/>
    </location>
</feature>
<protein>
    <submittedName>
        <fullName evidence="11">Uncharacterized protein</fullName>
    </submittedName>
</protein>
<dbReference type="EMBL" id="CAJOBR010002276">
    <property type="protein sequence ID" value="CAF4669866.1"/>
    <property type="molecule type" value="Genomic_DNA"/>
</dbReference>
<evidence type="ECO:0000313" key="7">
    <source>
        <dbReference type="EMBL" id="CAF3702436.1"/>
    </source>
</evidence>
<keyword evidence="14" id="KW-1185">Reference proteome</keyword>
<proteinExistence type="predicted"/>
<evidence type="ECO:0000313" key="11">
    <source>
        <dbReference type="EMBL" id="CAF4669866.1"/>
    </source>
</evidence>
<feature type="coiled-coil region" evidence="1">
    <location>
        <begin position="87"/>
        <end position="121"/>
    </location>
</feature>
<dbReference type="Proteomes" id="UP000663838">
    <property type="component" value="Unassembled WGS sequence"/>
</dbReference>
<dbReference type="EMBL" id="CAJNYT010000683">
    <property type="protein sequence ID" value="CAF3363911.1"/>
    <property type="molecule type" value="Genomic_DNA"/>
</dbReference>
<dbReference type="Proteomes" id="UP000663825">
    <property type="component" value="Unassembled WGS sequence"/>
</dbReference>
<evidence type="ECO:0000313" key="12">
    <source>
        <dbReference type="EMBL" id="CAF4779980.1"/>
    </source>
</evidence>
<dbReference type="Proteomes" id="UP000663872">
    <property type="component" value="Unassembled WGS sequence"/>
</dbReference>
<comment type="caution">
    <text evidence="11">The sequence shown here is derived from an EMBL/GenBank/DDBJ whole genome shotgun (WGS) entry which is preliminary data.</text>
</comment>
<dbReference type="Proteomes" id="UP000663833">
    <property type="component" value="Unassembled WGS sequence"/>
</dbReference>
<dbReference type="EMBL" id="CAJNXB010000955">
    <property type="protein sequence ID" value="CAF3117055.1"/>
    <property type="molecule type" value="Genomic_DNA"/>
</dbReference>
<evidence type="ECO:0000313" key="8">
    <source>
        <dbReference type="EMBL" id="CAF4264564.1"/>
    </source>
</evidence>